<accession>A0A9W7HMZ7</accession>
<evidence type="ECO:0000313" key="2">
    <source>
        <dbReference type="EMBL" id="GMI79812.1"/>
    </source>
</evidence>
<evidence type="ECO:0000256" key="1">
    <source>
        <dbReference type="SAM" id="MobiDB-lite"/>
    </source>
</evidence>
<reference evidence="2" key="1">
    <citation type="submission" date="2023-05" db="EMBL/GenBank/DDBJ databases">
        <title>Genome and transcriptome analyses reveal genes involved in the formation of fine ridges on petal epidermal cells in Hibiscus trionum.</title>
        <authorList>
            <person name="Koshimizu S."/>
            <person name="Masuda S."/>
            <person name="Ishii T."/>
            <person name="Shirasu K."/>
            <person name="Hoshino A."/>
            <person name="Arita M."/>
        </authorList>
    </citation>
    <scope>NUCLEOTIDE SEQUENCE</scope>
    <source>
        <strain evidence="2">Hamamatsu line</strain>
    </source>
</reference>
<dbReference type="OrthoDB" id="778717at2759"/>
<dbReference type="AlphaFoldDB" id="A0A9W7HMZ7"/>
<protein>
    <recommendedName>
        <fullName evidence="4">Auxin-responsive protein</fullName>
    </recommendedName>
</protein>
<sequence length="78" mass="8660">MRIVPGMLPLLHLSNQPNDEDGPSKELDDNSSSMFKNDGEGLMGWPPVKTLRKTQGHQISDDVSCNPLVPVWTTNRSE</sequence>
<proteinExistence type="predicted"/>
<dbReference type="EMBL" id="BSYR01000017">
    <property type="protein sequence ID" value="GMI79812.1"/>
    <property type="molecule type" value="Genomic_DNA"/>
</dbReference>
<evidence type="ECO:0000313" key="3">
    <source>
        <dbReference type="Proteomes" id="UP001165190"/>
    </source>
</evidence>
<evidence type="ECO:0008006" key="4">
    <source>
        <dbReference type="Google" id="ProtNLM"/>
    </source>
</evidence>
<feature type="region of interest" description="Disordered" evidence="1">
    <location>
        <begin position="1"/>
        <end position="45"/>
    </location>
</feature>
<gene>
    <name evidence="2" type="ORF">HRI_001650500</name>
</gene>
<organism evidence="2 3">
    <name type="scientific">Hibiscus trionum</name>
    <name type="common">Flower of an hour</name>
    <dbReference type="NCBI Taxonomy" id="183268"/>
    <lineage>
        <taxon>Eukaryota</taxon>
        <taxon>Viridiplantae</taxon>
        <taxon>Streptophyta</taxon>
        <taxon>Embryophyta</taxon>
        <taxon>Tracheophyta</taxon>
        <taxon>Spermatophyta</taxon>
        <taxon>Magnoliopsida</taxon>
        <taxon>eudicotyledons</taxon>
        <taxon>Gunneridae</taxon>
        <taxon>Pentapetalae</taxon>
        <taxon>rosids</taxon>
        <taxon>malvids</taxon>
        <taxon>Malvales</taxon>
        <taxon>Malvaceae</taxon>
        <taxon>Malvoideae</taxon>
        <taxon>Hibiscus</taxon>
    </lineage>
</organism>
<keyword evidence="3" id="KW-1185">Reference proteome</keyword>
<dbReference type="Proteomes" id="UP001165190">
    <property type="component" value="Unassembled WGS sequence"/>
</dbReference>
<name>A0A9W7HMZ7_HIBTR</name>
<comment type="caution">
    <text evidence="2">The sequence shown here is derived from an EMBL/GenBank/DDBJ whole genome shotgun (WGS) entry which is preliminary data.</text>
</comment>